<keyword evidence="2" id="KW-0862">Zinc</keyword>
<evidence type="ECO:0000313" key="7">
    <source>
        <dbReference type="Proteomes" id="UP001059610"/>
    </source>
</evidence>
<dbReference type="CDD" id="cd00305">
    <property type="entry name" value="Cu-Zn_Superoxide_Dismutase"/>
    <property type="match status" value="1"/>
</dbReference>
<dbReference type="Proteomes" id="UP001059610">
    <property type="component" value="Unassembled WGS sequence"/>
</dbReference>
<dbReference type="EC" id="1.15.1.1" evidence="2"/>
<protein>
    <recommendedName>
        <fullName evidence="2">Superoxide dismutase [Cu-Zn]</fullName>
        <ecNumber evidence="2">1.15.1.1</ecNumber>
    </recommendedName>
</protein>
<evidence type="ECO:0000256" key="1">
    <source>
        <dbReference type="ARBA" id="ARBA00010457"/>
    </source>
</evidence>
<name>A0ABQ5LFK6_9GAMM</name>
<dbReference type="RefSeq" id="WP_261821423.1">
    <property type="nucleotide sequence ID" value="NZ_BRLJ01000001.1"/>
</dbReference>
<comment type="similarity">
    <text evidence="1 2">Belongs to the Cu-Zn superoxide dismutase family.</text>
</comment>
<dbReference type="InterPro" id="IPR024134">
    <property type="entry name" value="SOD_Cu/Zn_/chaperone"/>
</dbReference>
<dbReference type="NCBIfam" id="NF007628">
    <property type="entry name" value="PRK10290.1"/>
    <property type="match status" value="1"/>
</dbReference>
<keyword evidence="7" id="KW-1185">Reference proteome</keyword>
<keyword evidence="2" id="KW-0479">Metal-binding</keyword>
<comment type="cofactor">
    <cofactor evidence="2">
        <name>Zn(2+)</name>
        <dbReference type="ChEBI" id="CHEBI:29105"/>
    </cofactor>
    <text evidence="2">Binds 1 zinc ion per subunit.</text>
</comment>
<comment type="cofactor">
    <cofactor evidence="2">
        <name>Cu cation</name>
        <dbReference type="ChEBI" id="CHEBI:23378"/>
    </cofactor>
    <text evidence="2">Binds 1 copper ion per subunit.</text>
</comment>
<dbReference type="InterPro" id="IPR036423">
    <property type="entry name" value="SOD-like_Cu/Zn_dom_sf"/>
</dbReference>
<evidence type="ECO:0000313" key="6">
    <source>
        <dbReference type="EMBL" id="GKX61706.1"/>
    </source>
</evidence>
<comment type="catalytic activity">
    <reaction evidence="2">
        <text>2 superoxide + 2 H(+) = H2O2 + O2</text>
        <dbReference type="Rhea" id="RHEA:20696"/>
        <dbReference type="ChEBI" id="CHEBI:15378"/>
        <dbReference type="ChEBI" id="CHEBI:15379"/>
        <dbReference type="ChEBI" id="CHEBI:16240"/>
        <dbReference type="ChEBI" id="CHEBI:18421"/>
        <dbReference type="EC" id="1.15.1.1"/>
    </reaction>
</comment>
<keyword evidence="2" id="KW-0560">Oxidoreductase</keyword>
<evidence type="ECO:0000259" key="5">
    <source>
        <dbReference type="Pfam" id="PF00080"/>
    </source>
</evidence>
<dbReference type="PROSITE" id="PS00332">
    <property type="entry name" value="SOD_CU_ZN_2"/>
    <property type="match status" value="1"/>
</dbReference>
<feature type="domain" description="Superoxide dismutase copper/zinc binding" evidence="5">
    <location>
        <begin position="41"/>
        <end position="174"/>
    </location>
</feature>
<comment type="caution">
    <text evidence="6">The sequence shown here is derived from an EMBL/GenBank/DDBJ whole genome shotgun (WGS) entry which is preliminary data.</text>
</comment>
<dbReference type="EMBL" id="BRLJ01000001">
    <property type="protein sequence ID" value="GKX61706.1"/>
    <property type="molecule type" value="Genomic_DNA"/>
</dbReference>
<dbReference type="Gene3D" id="2.60.40.200">
    <property type="entry name" value="Superoxide dismutase, copper/zinc binding domain"/>
    <property type="match status" value="1"/>
</dbReference>
<dbReference type="PROSITE" id="PS00087">
    <property type="entry name" value="SOD_CU_ZN_1"/>
    <property type="match status" value="1"/>
</dbReference>
<feature type="region of interest" description="Disordered" evidence="3">
    <location>
        <begin position="155"/>
        <end position="175"/>
    </location>
</feature>
<evidence type="ECO:0000256" key="3">
    <source>
        <dbReference type="SAM" id="MobiDB-lite"/>
    </source>
</evidence>
<dbReference type="InterPro" id="IPR018152">
    <property type="entry name" value="SOD_Cu/Zn_BS"/>
</dbReference>
<organism evidence="6 7">
    <name type="scientific">Pragia fontium</name>
    <dbReference type="NCBI Taxonomy" id="82985"/>
    <lineage>
        <taxon>Bacteria</taxon>
        <taxon>Pseudomonadati</taxon>
        <taxon>Pseudomonadota</taxon>
        <taxon>Gammaproteobacteria</taxon>
        <taxon>Enterobacterales</taxon>
        <taxon>Budviciaceae</taxon>
        <taxon>Pragia</taxon>
    </lineage>
</organism>
<reference evidence="6" key="1">
    <citation type="submission" date="2022-06" db="EMBL/GenBank/DDBJ databases">
        <title>Draft genome sequences of Pragia fontium str. JCM24417.</title>
        <authorList>
            <person name="Wakabayashi Y."/>
            <person name="Kojima K."/>
        </authorList>
    </citation>
    <scope>NUCLEOTIDE SEQUENCE</scope>
    <source>
        <strain evidence="6">JCM 24417</strain>
    </source>
</reference>
<feature type="signal peptide" evidence="4">
    <location>
        <begin position="1"/>
        <end position="19"/>
    </location>
</feature>
<evidence type="ECO:0000256" key="2">
    <source>
        <dbReference type="RuleBase" id="RU000393"/>
    </source>
</evidence>
<dbReference type="PANTHER" id="PTHR10003">
    <property type="entry name" value="SUPEROXIDE DISMUTASE CU-ZN -RELATED"/>
    <property type="match status" value="1"/>
</dbReference>
<gene>
    <name evidence="6" type="ORF">SOASR032_02750</name>
</gene>
<comment type="function">
    <text evidence="2">Destroys radicals which are normally produced within the cells and which are toxic to biological systems.</text>
</comment>
<dbReference type="Pfam" id="PF00080">
    <property type="entry name" value="Sod_Cu"/>
    <property type="match status" value="1"/>
</dbReference>
<keyword evidence="2" id="KW-0186">Copper</keyword>
<dbReference type="InterPro" id="IPR001424">
    <property type="entry name" value="SOD_Cu_Zn_dom"/>
</dbReference>
<feature type="chain" id="PRO_5046225579" description="Superoxide dismutase [Cu-Zn]" evidence="4">
    <location>
        <begin position="20"/>
        <end position="175"/>
    </location>
</feature>
<proteinExistence type="inferred from homology"/>
<dbReference type="SUPFAM" id="SSF49329">
    <property type="entry name" value="Cu,Zn superoxide dismutase-like"/>
    <property type="match status" value="1"/>
</dbReference>
<keyword evidence="4" id="KW-0732">Signal</keyword>
<evidence type="ECO:0000256" key="4">
    <source>
        <dbReference type="SAM" id="SignalP"/>
    </source>
</evidence>
<accession>A0ABQ5LFK6</accession>
<sequence>MKRYLTALAALVACAGVQAASVEVPVPVNSVSAEGIGQSIGTVTISETDYGLLFTPNLKSLPAGIHGFHVHEKGSCEPGTKDGKAVAALAAGGHLDPQKTGQHLGPYANGHLGDLPAIYVNAEGIATDPVLAPRLKTIDQIKGLALMVHAGGDNHSDNPQPLGGGGARTACGVIK</sequence>